<gene>
    <name evidence="2" type="ORF">Q361_109135</name>
</gene>
<keyword evidence="3" id="KW-1185">Reference proteome</keyword>
<dbReference type="Gene3D" id="3.30.450.20">
    <property type="entry name" value="PAS domain"/>
    <property type="match status" value="1"/>
</dbReference>
<evidence type="ECO:0000313" key="3">
    <source>
        <dbReference type="Proteomes" id="UP000237056"/>
    </source>
</evidence>
<dbReference type="Proteomes" id="UP000237056">
    <property type="component" value="Unassembled WGS sequence"/>
</dbReference>
<dbReference type="InterPro" id="IPR000014">
    <property type="entry name" value="PAS"/>
</dbReference>
<dbReference type="SUPFAM" id="SSF55785">
    <property type="entry name" value="PYP-like sensor domain (PAS domain)"/>
    <property type="match status" value="1"/>
</dbReference>
<dbReference type="CDD" id="cd00130">
    <property type="entry name" value="PAS"/>
    <property type="match status" value="1"/>
</dbReference>
<accession>A0A2S4N7I7</accession>
<evidence type="ECO:0000259" key="1">
    <source>
        <dbReference type="Pfam" id="PF08447"/>
    </source>
</evidence>
<organism evidence="2 3">
    <name type="scientific">Flavobacterium croceum DSM 17960</name>
    <dbReference type="NCBI Taxonomy" id="1121886"/>
    <lineage>
        <taxon>Bacteria</taxon>
        <taxon>Pseudomonadati</taxon>
        <taxon>Bacteroidota</taxon>
        <taxon>Flavobacteriia</taxon>
        <taxon>Flavobacteriales</taxon>
        <taxon>Flavobacteriaceae</taxon>
        <taxon>Flavobacterium</taxon>
    </lineage>
</organism>
<evidence type="ECO:0000313" key="2">
    <source>
        <dbReference type="EMBL" id="POS01674.1"/>
    </source>
</evidence>
<comment type="caution">
    <text evidence="2">The sequence shown here is derived from an EMBL/GenBank/DDBJ whole genome shotgun (WGS) entry which is preliminary data.</text>
</comment>
<dbReference type="InterPro" id="IPR035965">
    <property type="entry name" value="PAS-like_dom_sf"/>
</dbReference>
<dbReference type="InterPro" id="IPR013655">
    <property type="entry name" value="PAS_fold_3"/>
</dbReference>
<sequence length="214" mass="25061">MQFVYLLLIIDNKKNMPQKFEKPIPIDKEVSWDKSVVLTSKTDVKGNIEFANEAFIDVCGYEDYELIDTPHSIVRHPDMPKILFKVIWDKLKAGEKAVAIFKNLAKSGRYFWVYAEIEPMFKDNNKVQNYLAKYKSVSEDLISKSIEPFYKRLMQIENVSGLNYSEKYLIGFLEEKQKDYFQYIQECALSDGVSIPNDNETPIKRGFFFRGFLD</sequence>
<dbReference type="Pfam" id="PF08447">
    <property type="entry name" value="PAS_3"/>
    <property type="match status" value="1"/>
</dbReference>
<proteinExistence type="predicted"/>
<dbReference type="NCBIfam" id="TIGR00229">
    <property type="entry name" value="sensory_box"/>
    <property type="match status" value="1"/>
</dbReference>
<reference evidence="2 3" key="1">
    <citation type="submission" date="2018-01" db="EMBL/GenBank/DDBJ databases">
        <title>Genomic Encyclopedia of Type Strains, Phase I: the one thousand microbial genomes (KMG-I) project.</title>
        <authorList>
            <person name="Goeker M."/>
        </authorList>
    </citation>
    <scope>NUCLEOTIDE SEQUENCE [LARGE SCALE GENOMIC DNA]</scope>
    <source>
        <strain evidence="2 3">DSM 17960</strain>
    </source>
</reference>
<protein>
    <submittedName>
        <fullName evidence="2">PAS domain S-box-containing protein</fullName>
    </submittedName>
</protein>
<dbReference type="EMBL" id="PQNY01000009">
    <property type="protein sequence ID" value="POS01674.1"/>
    <property type="molecule type" value="Genomic_DNA"/>
</dbReference>
<name>A0A2S4N7I7_9FLAO</name>
<dbReference type="AlphaFoldDB" id="A0A2S4N7I7"/>
<feature type="domain" description="PAS fold-3" evidence="1">
    <location>
        <begin position="50"/>
        <end position="130"/>
    </location>
</feature>